<dbReference type="Proteomes" id="UP000249135">
    <property type="component" value="Unassembled WGS sequence"/>
</dbReference>
<comment type="caution">
    <text evidence="8">The sequence shown here is derived from an EMBL/GenBank/DDBJ whole genome shotgun (WGS) entry which is preliminary data.</text>
</comment>
<evidence type="ECO:0000256" key="1">
    <source>
        <dbReference type="ARBA" id="ARBA00011063"/>
    </source>
</evidence>
<feature type="domain" description="Phosphotyrosine protein phosphatase I" evidence="7">
    <location>
        <begin position="2"/>
        <end position="139"/>
    </location>
</feature>
<evidence type="ECO:0000256" key="5">
    <source>
        <dbReference type="ARBA" id="ARBA00051722"/>
    </source>
</evidence>
<dbReference type="SMART" id="SM00226">
    <property type="entry name" value="LMWPc"/>
    <property type="match status" value="1"/>
</dbReference>
<comment type="catalytic activity">
    <reaction evidence="5">
        <text>O-phospho-L-tyrosyl-[protein] + H2O = L-tyrosyl-[protein] + phosphate</text>
        <dbReference type="Rhea" id="RHEA:10684"/>
        <dbReference type="Rhea" id="RHEA-COMP:10136"/>
        <dbReference type="Rhea" id="RHEA-COMP:20101"/>
        <dbReference type="ChEBI" id="CHEBI:15377"/>
        <dbReference type="ChEBI" id="CHEBI:43474"/>
        <dbReference type="ChEBI" id="CHEBI:46858"/>
        <dbReference type="ChEBI" id="CHEBI:61978"/>
        <dbReference type="EC" id="3.1.3.48"/>
    </reaction>
</comment>
<evidence type="ECO:0000256" key="2">
    <source>
        <dbReference type="ARBA" id="ARBA00013064"/>
    </source>
</evidence>
<feature type="active site" description="Nucleophile" evidence="6">
    <location>
        <position position="8"/>
    </location>
</feature>
<evidence type="ECO:0000256" key="4">
    <source>
        <dbReference type="ARBA" id="ARBA00022912"/>
    </source>
</evidence>
<keyword evidence="3" id="KW-0378">Hydrolase</keyword>
<proteinExistence type="inferred from homology"/>
<organism evidence="8 9">
    <name type="scientific">Variovorax paradoxus</name>
    <dbReference type="NCBI Taxonomy" id="34073"/>
    <lineage>
        <taxon>Bacteria</taxon>
        <taxon>Pseudomonadati</taxon>
        <taxon>Pseudomonadota</taxon>
        <taxon>Betaproteobacteria</taxon>
        <taxon>Burkholderiales</taxon>
        <taxon>Comamonadaceae</taxon>
        <taxon>Variovorax</taxon>
    </lineage>
</organism>
<feature type="active site" evidence="6">
    <location>
        <position position="14"/>
    </location>
</feature>
<dbReference type="CDD" id="cd16343">
    <property type="entry name" value="LMWPTP"/>
    <property type="match status" value="1"/>
</dbReference>
<gene>
    <name evidence="8" type="ORF">DI563_03890</name>
</gene>
<evidence type="ECO:0000256" key="3">
    <source>
        <dbReference type="ARBA" id="ARBA00022801"/>
    </source>
</evidence>
<dbReference type="Gene3D" id="3.40.50.2300">
    <property type="match status" value="1"/>
</dbReference>
<sequence length="146" mass="16171">MRRILIVCTGNICRSPMAERVMGAALPGFDVSSAGTHALVGASADEAARALMQARGLPIDEHRARQLDARLCHEADLVLVMESAQRHWIQQRHPESTGKVFRLTERLRVDVPDPYRRTLASFQTALALIDQGAQAWAERISRVTTS</sequence>
<keyword evidence="4" id="KW-0904">Protein phosphatase</keyword>
<accession>A0A2W5QJI7</accession>
<dbReference type="EMBL" id="QFPP01000021">
    <property type="protein sequence ID" value="PZQ77408.1"/>
    <property type="molecule type" value="Genomic_DNA"/>
</dbReference>
<dbReference type="GO" id="GO:0004725">
    <property type="term" value="F:protein tyrosine phosphatase activity"/>
    <property type="evidence" value="ECO:0007669"/>
    <property type="project" value="UniProtKB-EC"/>
</dbReference>
<dbReference type="AlphaFoldDB" id="A0A2W5QJI7"/>
<dbReference type="PRINTS" id="PR00719">
    <property type="entry name" value="LMWPTPASE"/>
</dbReference>
<protein>
    <recommendedName>
        <fullName evidence="2">protein-tyrosine-phosphatase</fullName>
        <ecNumber evidence="2">3.1.3.48</ecNumber>
    </recommendedName>
</protein>
<dbReference type="InterPro" id="IPR023485">
    <property type="entry name" value="Ptyr_pPase"/>
</dbReference>
<dbReference type="EC" id="3.1.3.48" evidence="2"/>
<comment type="similarity">
    <text evidence="1">Belongs to the low molecular weight phosphotyrosine protein phosphatase family.</text>
</comment>
<dbReference type="SUPFAM" id="SSF52788">
    <property type="entry name" value="Phosphotyrosine protein phosphatases I"/>
    <property type="match status" value="1"/>
</dbReference>
<evidence type="ECO:0000313" key="8">
    <source>
        <dbReference type="EMBL" id="PZQ77408.1"/>
    </source>
</evidence>
<evidence type="ECO:0000313" key="9">
    <source>
        <dbReference type="Proteomes" id="UP000249135"/>
    </source>
</evidence>
<evidence type="ECO:0000256" key="6">
    <source>
        <dbReference type="PIRSR" id="PIRSR617867-1"/>
    </source>
</evidence>
<feature type="active site" description="Proton donor" evidence="6">
    <location>
        <position position="113"/>
    </location>
</feature>
<dbReference type="InterPro" id="IPR017867">
    <property type="entry name" value="Tyr_phospatase_low_mol_wt"/>
</dbReference>
<dbReference type="InterPro" id="IPR036196">
    <property type="entry name" value="Ptyr_pPase_sf"/>
</dbReference>
<dbReference type="InterPro" id="IPR050438">
    <property type="entry name" value="LMW_PTPase"/>
</dbReference>
<dbReference type="Pfam" id="PF01451">
    <property type="entry name" value="LMWPc"/>
    <property type="match status" value="1"/>
</dbReference>
<reference evidence="8 9" key="1">
    <citation type="submission" date="2017-08" db="EMBL/GenBank/DDBJ databases">
        <title>Infants hospitalized years apart are colonized by the same room-sourced microbial strains.</title>
        <authorList>
            <person name="Brooks B."/>
            <person name="Olm M.R."/>
            <person name="Firek B.A."/>
            <person name="Baker R."/>
            <person name="Thomas B.C."/>
            <person name="Morowitz M.J."/>
            <person name="Banfield J.F."/>
        </authorList>
    </citation>
    <scope>NUCLEOTIDE SEQUENCE [LARGE SCALE GENOMIC DNA]</scope>
    <source>
        <strain evidence="8">S2_005_003_R2_41</strain>
    </source>
</reference>
<evidence type="ECO:0000259" key="7">
    <source>
        <dbReference type="SMART" id="SM00226"/>
    </source>
</evidence>
<dbReference type="PANTHER" id="PTHR11717:SF31">
    <property type="entry name" value="LOW MOLECULAR WEIGHT PROTEIN-TYROSINE-PHOSPHATASE ETP-RELATED"/>
    <property type="match status" value="1"/>
</dbReference>
<dbReference type="PANTHER" id="PTHR11717">
    <property type="entry name" value="LOW MOLECULAR WEIGHT PROTEIN TYROSINE PHOSPHATASE"/>
    <property type="match status" value="1"/>
</dbReference>
<name>A0A2W5QJI7_VARPD</name>